<reference evidence="2" key="1">
    <citation type="journal article" date="2011" name="Nat. Biotechnol.">
        <title>The genomic sequence of the Chinese hamster ovary (CHO)-K1 cell line.</title>
        <authorList>
            <person name="Xu X."/>
            <person name="Nagarajan H."/>
            <person name="Lewis N.E."/>
            <person name="Pan S."/>
            <person name="Cai Z."/>
            <person name="Liu X."/>
            <person name="Chen W."/>
            <person name="Xie M."/>
            <person name="Wang W."/>
            <person name="Hammond S."/>
            <person name="Andersen M.R."/>
            <person name="Neff N."/>
            <person name="Passarelli B."/>
            <person name="Koh W."/>
            <person name="Fan H.C."/>
            <person name="Wang J."/>
            <person name="Gui Y."/>
            <person name="Lee K.H."/>
            <person name="Betenbaugh M.J."/>
            <person name="Quake S.R."/>
            <person name="Famili I."/>
            <person name="Palsson B.O."/>
            <person name="Wang J."/>
        </authorList>
    </citation>
    <scope>NUCLEOTIDE SEQUENCE [LARGE SCALE GENOMIC DNA]</scope>
    <source>
        <strain evidence="2">CHO K1 cell line</strain>
    </source>
</reference>
<evidence type="ECO:0000313" key="2">
    <source>
        <dbReference type="Proteomes" id="UP000001075"/>
    </source>
</evidence>
<accession>G3HYX8</accession>
<organism evidence="1 2">
    <name type="scientific">Cricetulus griseus</name>
    <name type="common">Chinese hamster</name>
    <name type="synonym">Cricetulus barabensis griseus</name>
    <dbReference type="NCBI Taxonomy" id="10029"/>
    <lineage>
        <taxon>Eukaryota</taxon>
        <taxon>Metazoa</taxon>
        <taxon>Chordata</taxon>
        <taxon>Craniata</taxon>
        <taxon>Vertebrata</taxon>
        <taxon>Euteleostomi</taxon>
        <taxon>Mammalia</taxon>
        <taxon>Eutheria</taxon>
        <taxon>Euarchontoglires</taxon>
        <taxon>Glires</taxon>
        <taxon>Rodentia</taxon>
        <taxon>Myomorpha</taxon>
        <taxon>Muroidea</taxon>
        <taxon>Cricetidae</taxon>
        <taxon>Cricetinae</taxon>
        <taxon>Cricetulus</taxon>
    </lineage>
</organism>
<dbReference type="Proteomes" id="UP000001075">
    <property type="component" value="Unassembled WGS sequence"/>
</dbReference>
<sequence>MARNKPSLCQAFISNNTPCVSILELGGVATKSKINQLQAPCQMSHNCKSFMGPWCPARASFGSTLTW</sequence>
<protein>
    <submittedName>
        <fullName evidence="1">Uncharacterized protein</fullName>
    </submittedName>
</protein>
<dbReference type="EMBL" id="JH000950">
    <property type="protein sequence ID" value="EGV99383.1"/>
    <property type="molecule type" value="Genomic_DNA"/>
</dbReference>
<evidence type="ECO:0000313" key="1">
    <source>
        <dbReference type="EMBL" id="EGV99383.1"/>
    </source>
</evidence>
<proteinExistence type="predicted"/>
<name>G3HYX8_CRIGR</name>
<dbReference type="AlphaFoldDB" id="G3HYX8"/>
<gene>
    <name evidence="1" type="ORF">I79_016271</name>
</gene>
<dbReference type="InParanoid" id="G3HYX8"/>